<evidence type="ECO:0000313" key="2">
    <source>
        <dbReference type="Proteomes" id="UP001159363"/>
    </source>
</evidence>
<protein>
    <submittedName>
        <fullName evidence="1">Uncharacterized protein</fullName>
    </submittedName>
</protein>
<sequence length="78" mass="8551">MIKSVSVPTFRRLPYTHTDNIGVGGVQKISFVEYAEQSSWLPCGIGGFICCVCFVYGGEPKEERKRILGSSNSSCKNS</sequence>
<keyword evidence="2" id="KW-1185">Reference proteome</keyword>
<dbReference type="EMBL" id="JARBHB010000007">
    <property type="protein sequence ID" value="KAJ8878229.1"/>
    <property type="molecule type" value="Genomic_DNA"/>
</dbReference>
<proteinExistence type="predicted"/>
<organism evidence="1 2">
    <name type="scientific">Dryococelus australis</name>
    <dbReference type="NCBI Taxonomy" id="614101"/>
    <lineage>
        <taxon>Eukaryota</taxon>
        <taxon>Metazoa</taxon>
        <taxon>Ecdysozoa</taxon>
        <taxon>Arthropoda</taxon>
        <taxon>Hexapoda</taxon>
        <taxon>Insecta</taxon>
        <taxon>Pterygota</taxon>
        <taxon>Neoptera</taxon>
        <taxon>Polyneoptera</taxon>
        <taxon>Phasmatodea</taxon>
        <taxon>Verophasmatodea</taxon>
        <taxon>Anareolatae</taxon>
        <taxon>Phasmatidae</taxon>
        <taxon>Eurycanthinae</taxon>
        <taxon>Dryococelus</taxon>
    </lineage>
</organism>
<gene>
    <name evidence="1" type="ORF">PR048_018806</name>
</gene>
<evidence type="ECO:0000313" key="1">
    <source>
        <dbReference type="EMBL" id="KAJ8878229.1"/>
    </source>
</evidence>
<name>A0ABQ9H1U6_9NEOP</name>
<dbReference type="Proteomes" id="UP001159363">
    <property type="component" value="Chromosome 6"/>
</dbReference>
<accession>A0ABQ9H1U6</accession>
<reference evidence="1 2" key="1">
    <citation type="submission" date="2023-02" db="EMBL/GenBank/DDBJ databases">
        <title>LHISI_Scaffold_Assembly.</title>
        <authorList>
            <person name="Stuart O.P."/>
            <person name="Cleave R."/>
            <person name="Magrath M.J.L."/>
            <person name="Mikheyev A.S."/>
        </authorList>
    </citation>
    <scope>NUCLEOTIDE SEQUENCE [LARGE SCALE GENOMIC DNA]</scope>
    <source>
        <strain evidence="1">Daus_M_001</strain>
        <tissue evidence="1">Leg muscle</tissue>
    </source>
</reference>
<comment type="caution">
    <text evidence="1">The sequence shown here is derived from an EMBL/GenBank/DDBJ whole genome shotgun (WGS) entry which is preliminary data.</text>
</comment>